<protein>
    <recommendedName>
        <fullName evidence="2">PepSY domain-containing protein</fullName>
    </recommendedName>
</protein>
<evidence type="ECO:0000313" key="4">
    <source>
        <dbReference type="Proteomes" id="UP000503011"/>
    </source>
</evidence>
<evidence type="ECO:0000313" key="3">
    <source>
        <dbReference type="EMBL" id="BCB84237.1"/>
    </source>
</evidence>
<evidence type="ECO:0000259" key="2">
    <source>
        <dbReference type="Pfam" id="PF03413"/>
    </source>
</evidence>
<gene>
    <name evidence="3" type="ORF">Psuf_015500</name>
</gene>
<feature type="domain" description="PepSY" evidence="2">
    <location>
        <begin position="60"/>
        <end position="116"/>
    </location>
</feature>
<dbReference type="InterPro" id="IPR025711">
    <property type="entry name" value="PepSY"/>
</dbReference>
<reference evidence="3 4" key="1">
    <citation type="submission" date="2020-03" db="EMBL/GenBank/DDBJ databases">
        <title>Whole genome shotgun sequence of Phytohabitans suffuscus NBRC 105367.</title>
        <authorList>
            <person name="Komaki H."/>
            <person name="Tamura T."/>
        </authorList>
    </citation>
    <scope>NUCLEOTIDE SEQUENCE [LARGE SCALE GENOMIC DNA]</scope>
    <source>
        <strain evidence="3 4">NBRC 105367</strain>
    </source>
</reference>
<sequence>MRRTMWRTLIVAGAAIPILGAAALATAGDDDRRRTGANEAGFEIEIDPELDARFGPRPVNAVQAAAIVTERFPGARVIEAELDEEDGEPIWEIEFILRGDEREVDVSGNDGRILDEDD</sequence>
<dbReference type="Proteomes" id="UP000503011">
    <property type="component" value="Chromosome"/>
</dbReference>
<keyword evidence="1" id="KW-0732">Signal</keyword>
<reference evidence="3 4" key="2">
    <citation type="submission" date="2020-03" db="EMBL/GenBank/DDBJ databases">
        <authorList>
            <person name="Ichikawa N."/>
            <person name="Kimura A."/>
            <person name="Kitahashi Y."/>
            <person name="Uohara A."/>
        </authorList>
    </citation>
    <scope>NUCLEOTIDE SEQUENCE [LARGE SCALE GENOMIC DNA]</scope>
    <source>
        <strain evidence="3 4">NBRC 105367</strain>
    </source>
</reference>
<dbReference type="Pfam" id="PF03413">
    <property type="entry name" value="PepSY"/>
    <property type="match status" value="1"/>
</dbReference>
<keyword evidence="4" id="KW-1185">Reference proteome</keyword>
<dbReference type="Gene3D" id="3.10.450.40">
    <property type="match status" value="1"/>
</dbReference>
<evidence type="ECO:0000256" key="1">
    <source>
        <dbReference type="SAM" id="SignalP"/>
    </source>
</evidence>
<proteinExistence type="predicted"/>
<dbReference type="AlphaFoldDB" id="A0A6F8YDU7"/>
<accession>A0A6F8YDU7</accession>
<organism evidence="3 4">
    <name type="scientific">Phytohabitans suffuscus</name>
    <dbReference type="NCBI Taxonomy" id="624315"/>
    <lineage>
        <taxon>Bacteria</taxon>
        <taxon>Bacillati</taxon>
        <taxon>Actinomycetota</taxon>
        <taxon>Actinomycetes</taxon>
        <taxon>Micromonosporales</taxon>
        <taxon>Micromonosporaceae</taxon>
    </lineage>
</organism>
<name>A0A6F8YDU7_9ACTN</name>
<feature type="signal peptide" evidence="1">
    <location>
        <begin position="1"/>
        <end position="27"/>
    </location>
</feature>
<dbReference type="EMBL" id="AP022871">
    <property type="protein sequence ID" value="BCB84237.1"/>
    <property type="molecule type" value="Genomic_DNA"/>
</dbReference>
<dbReference type="KEGG" id="psuu:Psuf_015500"/>
<feature type="chain" id="PRO_5038408563" description="PepSY domain-containing protein" evidence="1">
    <location>
        <begin position="28"/>
        <end position="118"/>
    </location>
</feature>